<keyword evidence="6" id="KW-1185">Reference proteome</keyword>
<dbReference type="HOGENOM" id="CLU_1050693_0_0_1"/>
<protein>
    <recommendedName>
        <fullName evidence="3">C2H2-type domain-containing protein</fullName>
    </recommendedName>
</protein>
<evidence type="ECO:0000313" key="6">
    <source>
        <dbReference type="Proteomes" id="UP000014760"/>
    </source>
</evidence>
<keyword evidence="1" id="KW-0862">Zinc</keyword>
<name>R7UQJ5_CAPTE</name>
<dbReference type="AlphaFoldDB" id="R7UQJ5"/>
<dbReference type="InterPro" id="IPR013087">
    <property type="entry name" value="Znf_C2H2_type"/>
</dbReference>
<dbReference type="EMBL" id="KB299088">
    <property type="protein sequence ID" value="ELU08460.1"/>
    <property type="molecule type" value="Genomic_DNA"/>
</dbReference>
<dbReference type="SMART" id="SM00355">
    <property type="entry name" value="ZnF_C2H2"/>
    <property type="match status" value="2"/>
</dbReference>
<evidence type="ECO:0000259" key="3">
    <source>
        <dbReference type="PROSITE" id="PS50157"/>
    </source>
</evidence>
<proteinExistence type="predicted"/>
<accession>R7UQJ5</accession>
<evidence type="ECO:0000256" key="2">
    <source>
        <dbReference type="SAM" id="MobiDB-lite"/>
    </source>
</evidence>
<dbReference type="PANTHER" id="PTHR33480:SF1">
    <property type="entry name" value="TYR RECOMBINASE DOMAIN-CONTAINING PROTEIN"/>
    <property type="match status" value="1"/>
</dbReference>
<evidence type="ECO:0000313" key="4">
    <source>
        <dbReference type="EMBL" id="ELU08460.1"/>
    </source>
</evidence>
<evidence type="ECO:0000313" key="5">
    <source>
        <dbReference type="EnsemblMetazoa" id="CapteP204584"/>
    </source>
</evidence>
<keyword evidence="1" id="KW-0479">Metal-binding</keyword>
<reference evidence="6" key="1">
    <citation type="submission" date="2012-12" db="EMBL/GenBank/DDBJ databases">
        <authorList>
            <person name="Hellsten U."/>
            <person name="Grimwood J."/>
            <person name="Chapman J.A."/>
            <person name="Shapiro H."/>
            <person name="Aerts A."/>
            <person name="Otillar R.P."/>
            <person name="Terry A.Y."/>
            <person name="Boore J.L."/>
            <person name="Simakov O."/>
            <person name="Marletaz F."/>
            <person name="Cho S.-J."/>
            <person name="Edsinger-Gonzales E."/>
            <person name="Havlak P."/>
            <person name="Kuo D.-H."/>
            <person name="Larsson T."/>
            <person name="Lv J."/>
            <person name="Arendt D."/>
            <person name="Savage R."/>
            <person name="Osoegawa K."/>
            <person name="de Jong P."/>
            <person name="Lindberg D.R."/>
            <person name="Seaver E.C."/>
            <person name="Weisblat D.A."/>
            <person name="Putnam N.H."/>
            <person name="Grigoriev I.V."/>
            <person name="Rokhsar D.S."/>
        </authorList>
    </citation>
    <scope>NUCLEOTIDE SEQUENCE</scope>
    <source>
        <strain evidence="6">I ESC-2004</strain>
    </source>
</reference>
<reference evidence="5" key="3">
    <citation type="submission" date="2015-06" db="UniProtKB">
        <authorList>
            <consortium name="EnsemblMetazoa"/>
        </authorList>
    </citation>
    <scope>IDENTIFICATION</scope>
</reference>
<dbReference type="PROSITE" id="PS00028">
    <property type="entry name" value="ZINC_FINGER_C2H2_1"/>
    <property type="match status" value="1"/>
</dbReference>
<gene>
    <name evidence="4" type="ORF">CAPTEDRAFT_204584</name>
</gene>
<organism evidence="4">
    <name type="scientific">Capitella teleta</name>
    <name type="common">Polychaete worm</name>
    <dbReference type="NCBI Taxonomy" id="283909"/>
    <lineage>
        <taxon>Eukaryota</taxon>
        <taxon>Metazoa</taxon>
        <taxon>Spiralia</taxon>
        <taxon>Lophotrochozoa</taxon>
        <taxon>Annelida</taxon>
        <taxon>Polychaeta</taxon>
        <taxon>Sedentaria</taxon>
        <taxon>Scolecida</taxon>
        <taxon>Capitellidae</taxon>
        <taxon>Capitella</taxon>
    </lineage>
</organism>
<evidence type="ECO:0000256" key="1">
    <source>
        <dbReference type="PROSITE-ProRule" id="PRU00042"/>
    </source>
</evidence>
<feature type="compositionally biased region" description="Basic and acidic residues" evidence="2">
    <location>
        <begin position="256"/>
        <end position="265"/>
    </location>
</feature>
<feature type="region of interest" description="Disordered" evidence="2">
    <location>
        <begin position="239"/>
        <end position="265"/>
    </location>
</feature>
<feature type="domain" description="C2H2-type" evidence="3">
    <location>
        <begin position="17"/>
        <end position="44"/>
    </location>
</feature>
<dbReference type="STRING" id="283909.R7UQJ5"/>
<dbReference type="PANTHER" id="PTHR33480">
    <property type="entry name" value="SET DOMAIN-CONTAINING PROTEIN-RELATED"/>
    <property type="match status" value="1"/>
</dbReference>
<dbReference type="GO" id="GO:0008270">
    <property type="term" value="F:zinc ion binding"/>
    <property type="evidence" value="ECO:0007669"/>
    <property type="project" value="UniProtKB-KW"/>
</dbReference>
<dbReference type="OMA" id="CREVITI"/>
<sequence>MAFSTMTATVRMEHCRFLCQTCGKICQNMAALKSHAKTHETKVKKYTKPKRLCPFCKKDQSRLTRHLRKMHSEEEEVQILIEGSSCEKKEIAEKLRKKGILEANKSQLPEENPKFIAERSTSTSSVVCSLCSGFYSRLNFYKHKKKCQKRTDAAVCPTAVNPKLFDSSHGNDFLNQVVSHITQDETGCIASSDPTILLIGERLYQKTKRKVGKQMGTRKSVMNNMRLLARLYKEFREQNEAPQGGVRRSGGAKITQKKEGICSTP</sequence>
<dbReference type="Gene3D" id="3.30.160.60">
    <property type="entry name" value="Classic Zinc Finger"/>
    <property type="match status" value="1"/>
</dbReference>
<dbReference type="EnsemblMetazoa" id="CapteT204584">
    <property type="protein sequence ID" value="CapteP204584"/>
    <property type="gene ID" value="CapteG204584"/>
</dbReference>
<keyword evidence="1" id="KW-0863">Zinc-finger</keyword>
<dbReference type="EMBL" id="AMQN01021758">
    <property type="status" value="NOT_ANNOTATED_CDS"/>
    <property type="molecule type" value="Genomic_DNA"/>
</dbReference>
<reference evidence="4 6" key="2">
    <citation type="journal article" date="2013" name="Nature">
        <title>Insights into bilaterian evolution from three spiralian genomes.</title>
        <authorList>
            <person name="Simakov O."/>
            <person name="Marletaz F."/>
            <person name="Cho S.J."/>
            <person name="Edsinger-Gonzales E."/>
            <person name="Havlak P."/>
            <person name="Hellsten U."/>
            <person name="Kuo D.H."/>
            <person name="Larsson T."/>
            <person name="Lv J."/>
            <person name="Arendt D."/>
            <person name="Savage R."/>
            <person name="Osoegawa K."/>
            <person name="de Jong P."/>
            <person name="Grimwood J."/>
            <person name="Chapman J.A."/>
            <person name="Shapiro H."/>
            <person name="Aerts A."/>
            <person name="Otillar R.P."/>
            <person name="Terry A.Y."/>
            <person name="Boore J.L."/>
            <person name="Grigoriev I.V."/>
            <person name="Lindberg D.R."/>
            <person name="Seaver E.C."/>
            <person name="Weisblat D.A."/>
            <person name="Putnam N.H."/>
            <person name="Rokhsar D.S."/>
        </authorList>
    </citation>
    <scope>NUCLEOTIDE SEQUENCE</scope>
    <source>
        <strain evidence="4 6">I ESC-2004</strain>
    </source>
</reference>
<dbReference type="Proteomes" id="UP000014760">
    <property type="component" value="Unassembled WGS sequence"/>
</dbReference>
<dbReference type="OrthoDB" id="6149566at2759"/>
<dbReference type="PROSITE" id="PS50157">
    <property type="entry name" value="ZINC_FINGER_C2H2_2"/>
    <property type="match status" value="1"/>
</dbReference>